<dbReference type="AlphaFoldDB" id="A0A1H2M1V3"/>
<reference evidence="2" key="1">
    <citation type="submission" date="2016-10" db="EMBL/GenBank/DDBJ databases">
        <authorList>
            <person name="Varghese N."/>
            <person name="Submissions S."/>
        </authorList>
    </citation>
    <scope>NUCLEOTIDE SEQUENCE [LARGE SCALE GENOMIC DNA]</scope>
    <source>
        <strain evidence="2">LMG 2223</strain>
    </source>
</reference>
<sequence>MVFRGRVKSYDQKTGVGSIALDEREEEVWVDLHGSGGVRLSVDLEVRFQMIHRPDGIYASGVQSINAT</sequence>
<dbReference type="STRING" id="46679.SAMN05216202_0777"/>
<name>A0A1H2M1V3_9PSED</name>
<protein>
    <submittedName>
        <fullName evidence="1">Cold shock protein (Beta-ribbon, CspA family)</fullName>
    </submittedName>
</protein>
<keyword evidence="2" id="KW-1185">Reference proteome</keyword>
<dbReference type="Proteomes" id="UP000198600">
    <property type="component" value="Chromosome I"/>
</dbReference>
<evidence type="ECO:0000313" key="1">
    <source>
        <dbReference type="EMBL" id="SDU86486.1"/>
    </source>
</evidence>
<evidence type="ECO:0000313" key="2">
    <source>
        <dbReference type="Proteomes" id="UP000198600"/>
    </source>
</evidence>
<dbReference type="SUPFAM" id="SSF50249">
    <property type="entry name" value="Nucleic acid-binding proteins"/>
    <property type="match status" value="1"/>
</dbReference>
<proteinExistence type="predicted"/>
<dbReference type="Gene3D" id="2.40.50.140">
    <property type="entry name" value="Nucleic acid-binding proteins"/>
    <property type="match status" value="1"/>
</dbReference>
<dbReference type="InterPro" id="IPR012340">
    <property type="entry name" value="NA-bd_OB-fold"/>
</dbReference>
<organism evidence="1 2">
    <name type="scientific">Pseudomonas mucidolens</name>
    <dbReference type="NCBI Taxonomy" id="46679"/>
    <lineage>
        <taxon>Bacteria</taxon>
        <taxon>Pseudomonadati</taxon>
        <taxon>Pseudomonadota</taxon>
        <taxon>Gammaproteobacteria</taxon>
        <taxon>Pseudomonadales</taxon>
        <taxon>Pseudomonadaceae</taxon>
        <taxon>Pseudomonas</taxon>
    </lineage>
</organism>
<accession>A0A1H2M1V3</accession>
<dbReference type="EMBL" id="LT629802">
    <property type="protein sequence ID" value="SDU86486.1"/>
    <property type="molecule type" value="Genomic_DNA"/>
</dbReference>
<gene>
    <name evidence="1" type="ORF">SAMN05216202_0777</name>
</gene>